<comment type="caution">
    <text evidence="1">The sequence shown here is derived from an EMBL/GenBank/DDBJ whole genome shotgun (WGS) entry which is preliminary data.</text>
</comment>
<sequence length="113" mass="13092">MRASLDSVAETSSLLQGTPQELWWGREDFISELVNDHVCDIRVQRGSLRADRFDHPYRCPEYFQEYYGPAINAYPNIGADTERVAELDSELSCEYFTDGVMECEYLILTARKR</sequence>
<protein>
    <recommendedName>
        <fullName evidence="3">Methyltransferase</fullName>
    </recommendedName>
</protein>
<dbReference type="GeneID" id="29698129"/>
<dbReference type="EMBL" id="JAOA01000001">
    <property type="protein sequence ID" value="EUA21185.1"/>
    <property type="molecule type" value="Genomic_DNA"/>
</dbReference>
<evidence type="ECO:0000313" key="2">
    <source>
        <dbReference type="Proteomes" id="UP000020561"/>
    </source>
</evidence>
<gene>
    <name evidence="1" type="ORF">I545_1550</name>
</gene>
<dbReference type="AlphaFoldDB" id="X7ZR83"/>
<accession>X7ZR83</accession>
<evidence type="ECO:0008006" key="3">
    <source>
        <dbReference type="Google" id="ProtNLM"/>
    </source>
</evidence>
<reference evidence="1 2" key="1">
    <citation type="submission" date="2013-12" db="EMBL/GenBank/DDBJ databases">
        <authorList>
            <person name="Brown-Elliot B."/>
            <person name="Wallace R."/>
            <person name="Lenaerts A."/>
            <person name="Ordway D."/>
            <person name="DeGroote M.A."/>
            <person name="Parker T."/>
            <person name="Sizemore C."/>
            <person name="Tallon L.J."/>
            <person name="Sadzewicz L.K."/>
            <person name="Sengamalay N."/>
            <person name="Fraser C.M."/>
            <person name="Hine E."/>
            <person name="Shefchek K.A."/>
            <person name="Das S.P."/>
            <person name="Tettelin H."/>
        </authorList>
    </citation>
    <scope>NUCLEOTIDE SEQUENCE [LARGE SCALE GENOMIC DNA]</scope>
    <source>
        <strain evidence="1 2">662</strain>
    </source>
</reference>
<dbReference type="Proteomes" id="UP000020561">
    <property type="component" value="Unassembled WGS sequence"/>
</dbReference>
<organism evidence="1 2">
    <name type="scientific">Mycobacterium kansasii 662</name>
    <dbReference type="NCBI Taxonomy" id="1299326"/>
    <lineage>
        <taxon>Bacteria</taxon>
        <taxon>Bacillati</taxon>
        <taxon>Actinomycetota</taxon>
        <taxon>Actinomycetes</taxon>
        <taxon>Mycobacteriales</taxon>
        <taxon>Mycobacteriaceae</taxon>
        <taxon>Mycobacterium</taxon>
    </lineage>
</organism>
<proteinExistence type="predicted"/>
<dbReference type="RefSeq" id="WP_129111890.1">
    <property type="nucleotide sequence ID" value="NZ_JAOA01000001.1"/>
</dbReference>
<evidence type="ECO:0000313" key="1">
    <source>
        <dbReference type="EMBL" id="EUA21185.1"/>
    </source>
</evidence>
<name>X7ZR83_MYCKA</name>
<dbReference type="PATRIC" id="fig|1299326.3.peg.1492"/>